<keyword evidence="4" id="KW-0256">Endoplasmic reticulum</keyword>
<feature type="chain" id="PRO_5018003440" evidence="11">
    <location>
        <begin position="20"/>
        <end position="247"/>
    </location>
</feature>
<evidence type="ECO:0000256" key="6">
    <source>
        <dbReference type="ARBA" id="ARBA00023136"/>
    </source>
</evidence>
<evidence type="ECO:0000256" key="4">
    <source>
        <dbReference type="ARBA" id="ARBA00022824"/>
    </source>
</evidence>
<dbReference type="PANTHER" id="PTHR12924">
    <property type="entry name" value="TRANSLOCON-ASSOCIATED PROTEIN, ALPHA SUBUNIT"/>
    <property type="match status" value="1"/>
</dbReference>
<evidence type="ECO:0000256" key="10">
    <source>
        <dbReference type="SAM" id="Phobius"/>
    </source>
</evidence>
<dbReference type="InterPro" id="IPR005595">
    <property type="entry name" value="TRAP_alpha"/>
</dbReference>
<feature type="transmembrane region" description="Helical" evidence="10">
    <location>
        <begin position="168"/>
        <end position="189"/>
    </location>
</feature>
<dbReference type="AlphaFoldDB" id="A0A3N4M8G8"/>
<organism evidence="12 13">
    <name type="scientific">Terfezia boudieri ATCC MYA-4762</name>
    <dbReference type="NCBI Taxonomy" id="1051890"/>
    <lineage>
        <taxon>Eukaryota</taxon>
        <taxon>Fungi</taxon>
        <taxon>Dikarya</taxon>
        <taxon>Ascomycota</taxon>
        <taxon>Pezizomycotina</taxon>
        <taxon>Pezizomycetes</taxon>
        <taxon>Pezizales</taxon>
        <taxon>Pezizaceae</taxon>
        <taxon>Terfezia</taxon>
    </lineage>
</organism>
<evidence type="ECO:0000256" key="5">
    <source>
        <dbReference type="ARBA" id="ARBA00022989"/>
    </source>
</evidence>
<reference evidence="12 13" key="1">
    <citation type="journal article" date="2018" name="Nat. Ecol. Evol.">
        <title>Pezizomycetes genomes reveal the molecular basis of ectomycorrhizal truffle lifestyle.</title>
        <authorList>
            <person name="Murat C."/>
            <person name="Payen T."/>
            <person name="Noel B."/>
            <person name="Kuo A."/>
            <person name="Morin E."/>
            <person name="Chen J."/>
            <person name="Kohler A."/>
            <person name="Krizsan K."/>
            <person name="Balestrini R."/>
            <person name="Da Silva C."/>
            <person name="Montanini B."/>
            <person name="Hainaut M."/>
            <person name="Levati E."/>
            <person name="Barry K.W."/>
            <person name="Belfiori B."/>
            <person name="Cichocki N."/>
            <person name="Clum A."/>
            <person name="Dockter R.B."/>
            <person name="Fauchery L."/>
            <person name="Guy J."/>
            <person name="Iotti M."/>
            <person name="Le Tacon F."/>
            <person name="Lindquist E.A."/>
            <person name="Lipzen A."/>
            <person name="Malagnac F."/>
            <person name="Mello A."/>
            <person name="Molinier V."/>
            <person name="Miyauchi S."/>
            <person name="Poulain J."/>
            <person name="Riccioni C."/>
            <person name="Rubini A."/>
            <person name="Sitrit Y."/>
            <person name="Splivallo R."/>
            <person name="Traeger S."/>
            <person name="Wang M."/>
            <person name="Zifcakova L."/>
            <person name="Wipf D."/>
            <person name="Zambonelli A."/>
            <person name="Paolocci F."/>
            <person name="Nowrousian M."/>
            <person name="Ottonello S."/>
            <person name="Baldrian P."/>
            <person name="Spatafora J.W."/>
            <person name="Henrissat B."/>
            <person name="Nagy L.G."/>
            <person name="Aury J.M."/>
            <person name="Wincker P."/>
            <person name="Grigoriev I.V."/>
            <person name="Bonfante P."/>
            <person name="Martin F.M."/>
        </authorList>
    </citation>
    <scope>NUCLEOTIDE SEQUENCE [LARGE SCALE GENOMIC DNA]</scope>
    <source>
        <strain evidence="12 13">ATCC MYA-4762</strain>
    </source>
</reference>
<comment type="subcellular location">
    <subcellularLocation>
        <location evidence="1">Endoplasmic reticulum membrane</location>
        <topology evidence="1">Single-pass type I membrane protein</topology>
    </subcellularLocation>
</comment>
<keyword evidence="2 10" id="KW-0812">Transmembrane</keyword>
<evidence type="ECO:0000256" key="2">
    <source>
        <dbReference type="ARBA" id="ARBA00022692"/>
    </source>
</evidence>
<evidence type="ECO:0000256" key="3">
    <source>
        <dbReference type="ARBA" id="ARBA00022729"/>
    </source>
</evidence>
<keyword evidence="6 10" id="KW-0472">Membrane</keyword>
<evidence type="ECO:0000313" key="12">
    <source>
        <dbReference type="EMBL" id="RPB29918.1"/>
    </source>
</evidence>
<accession>A0A3N4M8G8</accession>
<keyword evidence="5 10" id="KW-1133">Transmembrane helix</keyword>
<dbReference type="PANTHER" id="PTHR12924:SF0">
    <property type="entry name" value="TRANSLOCON-ASSOCIATED PROTEIN SUBUNIT ALPHA"/>
    <property type="match status" value="1"/>
</dbReference>
<evidence type="ECO:0000256" key="9">
    <source>
        <dbReference type="SAM" id="MobiDB-lite"/>
    </source>
</evidence>
<sequence>MQLSSALFLVSAIVAPVFAQLFQNDPDATPRNMNISVDVTFPDDAPAATSQNAPVVIVNSIPKKVNVAVVNHEKKTIGIQFLGGSLWDLETNANVRNLTKQVLAVELLKGQKANLPYTILVDMHPKHLRLNLQMILRSSEQKLVTATAYNSTVSIVEQPMSLLDPQLLFLYLVLLSSIAGAGYWAYNYWLDTVNPKRKRGTRAASDKHVRADSPVGTATGVEGQKFDESWIPEHHIKRATSKGKATK</sequence>
<evidence type="ECO:0000256" key="7">
    <source>
        <dbReference type="ARBA" id="ARBA00037565"/>
    </source>
</evidence>
<name>A0A3N4M8G8_9PEZI</name>
<dbReference type="InParanoid" id="A0A3N4M8G8"/>
<dbReference type="GO" id="GO:0005789">
    <property type="term" value="C:endoplasmic reticulum membrane"/>
    <property type="evidence" value="ECO:0007669"/>
    <property type="project" value="UniProtKB-SubCell"/>
</dbReference>
<proteinExistence type="inferred from homology"/>
<dbReference type="OrthoDB" id="1926781at2759"/>
<evidence type="ECO:0000256" key="11">
    <source>
        <dbReference type="SAM" id="SignalP"/>
    </source>
</evidence>
<evidence type="ECO:0000313" key="13">
    <source>
        <dbReference type="Proteomes" id="UP000267821"/>
    </source>
</evidence>
<gene>
    <name evidence="12" type="ORF">L211DRAFT_844817</name>
</gene>
<evidence type="ECO:0000256" key="1">
    <source>
        <dbReference type="ARBA" id="ARBA00004115"/>
    </source>
</evidence>
<protein>
    <submittedName>
        <fullName evidence="12">Uncharacterized protein</fullName>
    </submittedName>
</protein>
<dbReference type="Proteomes" id="UP000267821">
    <property type="component" value="Unassembled WGS sequence"/>
</dbReference>
<comment type="function">
    <text evidence="7">Is probably involved in a pathway contributing to genomic integrity.</text>
</comment>
<dbReference type="EMBL" id="ML121527">
    <property type="protein sequence ID" value="RPB29918.1"/>
    <property type="molecule type" value="Genomic_DNA"/>
</dbReference>
<keyword evidence="13" id="KW-1185">Reference proteome</keyword>
<feature type="signal peptide" evidence="11">
    <location>
        <begin position="1"/>
        <end position="19"/>
    </location>
</feature>
<dbReference type="Pfam" id="PF03896">
    <property type="entry name" value="TRAP_alpha"/>
    <property type="match status" value="1"/>
</dbReference>
<keyword evidence="3 11" id="KW-0732">Signal</keyword>
<feature type="region of interest" description="Disordered" evidence="9">
    <location>
        <begin position="201"/>
        <end position="227"/>
    </location>
</feature>
<comment type="similarity">
    <text evidence="8">Belongs to the IRC22 family.</text>
</comment>
<evidence type="ECO:0000256" key="8">
    <source>
        <dbReference type="ARBA" id="ARBA00038311"/>
    </source>
</evidence>